<organism evidence="6 7">
    <name type="scientific">Teichococcus aestuarii</name>
    <dbReference type="NCBI Taxonomy" id="568898"/>
    <lineage>
        <taxon>Bacteria</taxon>
        <taxon>Pseudomonadati</taxon>
        <taxon>Pseudomonadota</taxon>
        <taxon>Alphaproteobacteria</taxon>
        <taxon>Acetobacterales</taxon>
        <taxon>Roseomonadaceae</taxon>
        <taxon>Roseomonas</taxon>
    </lineage>
</organism>
<evidence type="ECO:0000313" key="6">
    <source>
        <dbReference type="EMBL" id="PWC28600.1"/>
    </source>
</evidence>
<dbReference type="InterPro" id="IPR001129">
    <property type="entry name" value="Membr-assoc_MAPEG"/>
</dbReference>
<name>A0A2U1V3V7_9PROT</name>
<evidence type="ECO:0000256" key="5">
    <source>
        <dbReference type="SAM" id="Phobius"/>
    </source>
</evidence>
<keyword evidence="3 5" id="KW-1133">Transmembrane helix</keyword>
<evidence type="ECO:0000256" key="1">
    <source>
        <dbReference type="ARBA" id="ARBA00004370"/>
    </source>
</evidence>
<comment type="caution">
    <text evidence="6">The sequence shown here is derived from an EMBL/GenBank/DDBJ whole genome shotgun (WGS) entry which is preliminary data.</text>
</comment>
<gene>
    <name evidence="6" type="ORF">CR165_12235</name>
</gene>
<dbReference type="AlphaFoldDB" id="A0A2U1V3V7"/>
<evidence type="ECO:0000256" key="3">
    <source>
        <dbReference type="ARBA" id="ARBA00022989"/>
    </source>
</evidence>
<dbReference type="EMBL" id="PDOA01000007">
    <property type="protein sequence ID" value="PWC28600.1"/>
    <property type="molecule type" value="Genomic_DNA"/>
</dbReference>
<dbReference type="InterPro" id="IPR023352">
    <property type="entry name" value="MAPEG-like_dom_sf"/>
</dbReference>
<feature type="transmembrane region" description="Helical" evidence="5">
    <location>
        <begin position="62"/>
        <end position="87"/>
    </location>
</feature>
<dbReference type="GO" id="GO:0016020">
    <property type="term" value="C:membrane"/>
    <property type="evidence" value="ECO:0007669"/>
    <property type="project" value="UniProtKB-SubCell"/>
</dbReference>
<dbReference type="PANTHER" id="PTHR35814:SF1">
    <property type="entry name" value="GLUTATHIONE S-TRANSFERASE-RELATED"/>
    <property type="match status" value="1"/>
</dbReference>
<sequence length="131" mass="13504">MTALPVTSLYAALSGLLLLALSLLVIRARLAARVALGLGEDVRLLRASRAQGNFTEYAPLTLLLLLLLEAAGSGPALLHLLGGLALAGRVLHAIGISREPETLILRQAGMALTFAVLGLAAPLLLLRLAAG</sequence>
<evidence type="ECO:0000256" key="2">
    <source>
        <dbReference type="ARBA" id="ARBA00022692"/>
    </source>
</evidence>
<keyword evidence="2 5" id="KW-0812">Transmembrane</keyword>
<protein>
    <submittedName>
        <fullName evidence="6">Glutathione metabolism protein</fullName>
    </submittedName>
</protein>
<feature type="transmembrane region" description="Helical" evidence="5">
    <location>
        <begin position="108"/>
        <end position="130"/>
    </location>
</feature>
<dbReference type="PANTHER" id="PTHR35814">
    <property type="match status" value="1"/>
</dbReference>
<evidence type="ECO:0000256" key="4">
    <source>
        <dbReference type="ARBA" id="ARBA00023136"/>
    </source>
</evidence>
<accession>A0A2U1V3V7</accession>
<proteinExistence type="predicted"/>
<dbReference type="Pfam" id="PF01124">
    <property type="entry name" value="MAPEG"/>
    <property type="match status" value="1"/>
</dbReference>
<comment type="subcellular location">
    <subcellularLocation>
        <location evidence="1">Membrane</location>
    </subcellularLocation>
</comment>
<keyword evidence="7" id="KW-1185">Reference proteome</keyword>
<dbReference type="SUPFAM" id="SSF161084">
    <property type="entry name" value="MAPEG domain-like"/>
    <property type="match status" value="1"/>
</dbReference>
<evidence type="ECO:0000313" key="7">
    <source>
        <dbReference type="Proteomes" id="UP000245048"/>
    </source>
</evidence>
<keyword evidence="4 5" id="KW-0472">Membrane</keyword>
<dbReference type="RefSeq" id="WP_109517423.1">
    <property type="nucleotide sequence ID" value="NZ_JBHSCH010000004.1"/>
</dbReference>
<dbReference type="Gene3D" id="1.20.120.550">
    <property type="entry name" value="Membrane associated eicosanoid/glutathione metabolism-like domain"/>
    <property type="match status" value="1"/>
</dbReference>
<reference evidence="7" key="1">
    <citation type="submission" date="2017-10" db="EMBL/GenBank/DDBJ databases">
        <authorList>
            <person name="Toshchakov S.V."/>
            <person name="Goeva M.A."/>
        </authorList>
    </citation>
    <scope>NUCLEOTIDE SEQUENCE [LARGE SCALE GENOMIC DNA]</scope>
    <source>
        <strain evidence="7">JR1/69-1-13</strain>
    </source>
</reference>
<dbReference type="Proteomes" id="UP000245048">
    <property type="component" value="Unassembled WGS sequence"/>
</dbReference>